<comment type="similarity">
    <text evidence="1 4">Belongs to the D-isomer specific 2-hydroxyacid dehydrogenase family.</text>
</comment>
<dbReference type="Pfam" id="PF02826">
    <property type="entry name" value="2-Hacid_dh_C"/>
    <property type="match status" value="1"/>
</dbReference>
<dbReference type="InterPro" id="IPR029752">
    <property type="entry name" value="D-isomer_DH_CS1"/>
</dbReference>
<dbReference type="Pfam" id="PF00389">
    <property type="entry name" value="2-Hacid_dh"/>
    <property type="match status" value="1"/>
</dbReference>
<dbReference type="InterPro" id="IPR006140">
    <property type="entry name" value="D-isomer_DH_NAD-bd"/>
</dbReference>
<evidence type="ECO:0000256" key="4">
    <source>
        <dbReference type="RuleBase" id="RU003719"/>
    </source>
</evidence>
<evidence type="ECO:0000259" key="5">
    <source>
        <dbReference type="Pfam" id="PF00389"/>
    </source>
</evidence>
<dbReference type="PANTHER" id="PTHR43761">
    <property type="entry name" value="D-ISOMER SPECIFIC 2-HYDROXYACID DEHYDROGENASE FAMILY PROTEIN (AFU_ORTHOLOGUE AFUA_1G13630)"/>
    <property type="match status" value="1"/>
</dbReference>
<dbReference type="CDD" id="cd12161">
    <property type="entry name" value="GDH_like_1"/>
    <property type="match status" value="1"/>
</dbReference>
<evidence type="ECO:0000313" key="8">
    <source>
        <dbReference type="Proteomes" id="UP001144256"/>
    </source>
</evidence>
<dbReference type="SUPFAM" id="SSF51735">
    <property type="entry name" value="NAD(P)-binding Rossmann-fold domains"/>
    <property type="match status" value="1"/>
</dbReference>
<reference evidence="7" key="1">
    <citation type="submission" date="2022-06" db="EMBL/GenBank/DDBJ databases">
        <title>Vallitalea longa sp. nov., an anaerobic bacterium isolated from marine sediment.</title>
        <authorList>
            <person name="Hirano S."/>
            <person name="Terahara T."/>
            <person name="Mori K."/>
            <person name="Hamada M."/>
            <person name="Matsumoto R."/>
            <person name="Kobayashi T."/>
        </authorList>
    </citation>
    <scope>NUCLEOTIDE SEQUENCE</scope>
    <source>
        <strain evidence="7">SH18-1</strain>
    </source>
</reference>
<dbReference type="GO" id="GO:0016616">
    <property type="term" value="F:oxidoreductase activity, acting on the CH-OH group of donors, NAD or NADP as acceptor"/>
    <property type="evidence" value="ECO:0007669"/>
    <property type="project" value="InterPro"/>
</dbReference>
<evidence type="ECO:0000259" key="6">
    <source>
        <dbReference type="Pfam" id="PF02826"/>
    </source>
</evidence>
<feature type="domain" description="D-isomer specific 2-hydroxyacid dehydrogenase catalytic" evidence="5">
    <location>
        <begin position="20"/>
        <end position="312"/>
    </location>
</feature>
<dbReference type="InterPro" id="IPR036291">
    <property type="entry name" value="NAD(P)-bd_dom_sf"/>
</dbReference>
<keyword evidence="3" id="KW-0520">NAD</keyword>
<dbReference type="InterPro" id="IPR029753">
    <property type="entry name" value="D-isomer_DH_CS"/>
</dbReference>
<evidence type="ECO:0000256" key="1">
    <source>
        <dbReference type="ARBA" id="ARBA00005854"/>
    </source>
</evidence>
<name>A0A9W6DD93_9FIRM</name>
<evidence type="ECO:0000313" key="7">
    <source>
        <dbReference type="EMBL" id="GKX27750.1"/>
    </source>
</evidence>
<dbReference type="RefSeq" id="WP_281811376.1">
    <property type="nucleotide sequence ID" value="NZ_BRLB01000001.1"/>
</dbReference>
<dbReference type="PROSITE" id="PS00671">
    <property type="entry name" value="D_2_HYDROXYACID_DH_3"/>
    <property type="match status" value="1"/>
</dbReference>
<dbReference type="PROSITE" id="PS00065">
    <property type="entry name" value="D_2_HYDROXYACID_DH_1"/>
    <property type="match status" value="1"/>
</dbReference>
<dbReference type="PANTHER" id="PTHR43761:SF1">
    <property type="entry name" value="D-ISOMER SPECIFIC 2-HYDROXYACID DEHYDROGENASE CATALYTIC DOMAIN-CONTAINING PROTEIN-RELATED"/>
    <property type="match status" value="1"/>
</dbReference>
<dbReference type="AlphaFoldDB" id="A0A9W6DD93"/>
<proteinExistence type="inferred from homology"/>
<keyword evidence="2 4" id="KW-0560">Oxidoreductase</keyword>
<dbReference type="SUPFAM" id="SSF52283">
    <property type="entry name" value="Formate/glycerate dehydrogenase catalytic domain-like"/>
    <property type="match status" value="1"/>
</dbReference>
<dbReference type="Proteomes" id="UP001144256">
    <property type="component" value="Unassembled WGS sequence"/>
</dbReference>
<dbReference type="FunFam" id="3.40.50.720:FF:000203">
    <property type="entry name" value="D-3-phosphoglycerate dehydrogenase (SerA)"/>
    <property type="match status" value="1"/>
</dbReference>
<organism evidence="7 8">
    <name type="scientific">Vallitalea longa</name>
    <dbReference type="NCBI Taxonomy" id="2936439"/>
    <lineage>
        <taxon>Bacteria</taxon>
        <taxon>Bacillati</taxon>
        <taxon>Bacillota</taxon>
        <taxon>Clostridia</taxon>
        <taxon>Lachnospirales</taxon>
        <taxon>Vallitaleaceae</taxon>
        <taxon>Vallitalea</taxon>
    </lineage>
</organism>
<dbReference type="GO" id="GO:0051287">
    <property type="term" value="F:NAD binding"/>
    <property type="evidence" value="ECO:0007669"/>
    <property type="project" value="InterPro"/>
</dbReference>
<dbReference type="EMBL" id="BRLB01000001">
    <property type="protein sequence ID" value="GKX27750.1"/>
    <property type="molecule type" value="Genomic_DNA"/>
</dbReference>
<comment type="caution">
    <text evidence="7">The sequence shown here is derived from an EMBL/GenBank/DDBJ whole genome shotgun (WGS) entry which is preliminary data.</text>
</comment>
<evidence type="ECO:0000256" key="2">
    <source>
        <dbReference type="ARBA" id="ARBA00023002"/>
    </source>
</evidence>
<dbReference type="InterPro" id="IPR006139">
    <property type="entry name" value="D-isomer_2_OHA_DH_cat_dom"/>
</dbReference>
<protein>
    <submittedName>
        <fullName evidence="7">2-hydroxyacid dehydrogenase</fullName>
    </submittedName>
</protein>
<accession>A0A9W6DD93</accession>
<keyword evidence="8" id="KW-1185">Reference proteome</keyword>
<sequence>MKIVLIEPLGVVQEKLEGLSKFIEDGGHEFIQYHDRREETEVLIERARDADVVILTNLPFRESVLRECKNLKMISVAFTGVDHVDMDYCKNNNILVSNCAGYSTDAVAELAYGLMLGLYRRIVTCDKVTRVAGTKAGLIGFELAGKKLGIIGTGAIGEKVIEIGMAFGCDVLAYSRTEKEHLKEKGVRYMSLEEVMSKSDIVSLHLPLNENTKGMISKKHFDMMKPDAIFINTARGPIIDNTALAKALKEEKIAGAGIDVFEVEPPIPSNYPLFDTPNTIVTPHVAFATKEALVKRAIICFDNIESWMKGQPQNIM</sequence>
<dbReference type="InterPro" id="IPR050418">
    <property type="entry name" value="D-iso_2-hydroxyacid_DH_PdxB"/>
</dbReference>
<evidence type="ECO:0000256" key="3">
    <source>
        <dbReference type="ARBA" id="ARBA00023027"/>
    </source>
</evidence>
<gene>
    <name evidence="7" type="primary">serA_1</name>
    <name evidence="7" type="ORF">SH1V18_02300</name>
</gene>
<dbReference type="Gene3D" id="3.40.50.720">
    <property type="entry name" value="NAD(P)-binding Rossmann-like Domain"/>
    <property type="match status" value="2"/>
</dbReference>
<feature type="domain" description="D-isomer specific 2-hydroxyacid dehydrogenase NAD-binding" evidence="6">
    <location>
        <begin position="113"/>
        <end position="286"/>
    </location>
</feature>